<feature type="signal peptide" evidence="3">
    <location>
        <begin position="1"/>
        <end position="30"/>
    </location>
</feature>
<evidence type="ECO:0000256" key="2">
    <source>
        <dbReference type="ARBA" id="ARBA00023316"/>
    </source>
</evidence>
<evidence type="ECO:0000313" key="6">
    <source>
        <dbReference type="Proteomes" id="UP001597249"/>
    </source>
</evidence>
<organism evidence="5 6">
    <name type="scientific">Lacticaseibacillus jixianensis</name>
    <dbReference type="NCBI Taxonomy" id="2486012"/>
    <lineage>
        <taxon>Bacteria</taxon>
        <taxon>Bacillati</taxon>
        <taxon>Bacillota</taxon>
        <taxon>Bacilli</taxon>
        <taxon>Lactobacillales</taxon>
        <taxon>Lactobacillaceae</taxon>
        <taxon>Lacticaseibacillus</taxon>
    </lineage>
</organism>
<dbReference type="SUPFAM" id="SSF53187">
    <property type="entry name" value="Zn-dependent exopeptidases"/>
    <property type="match status" value="1"/>
</dbReference>
<evidence type="ECO:0000256" key="3">
    <source>
        <dbReference type="SAM" id="SignalP"/>
    </source>
</evidence>
<proteinExistence type="predicted"/>
<evidence type="ECO:0000256" key="1">
    <source>
        <dbReference type="ARBA" id="ARBA00022801"/>
    </source>
</evidence>
<dbReference type="Pfam" id="PF08239">
    <property type="entry name" value="SH3_3"/>
    <property type="match status" value="3"/>
</dbReference>
<comment type="caution">
    <text evidence="5">The sequence shown here is derived from an EMBL/GenBank/DDBJ whole genome shotgun (WGS) entry which is preliminary data.</text>
</comment>
<dbReference type="InterPro" id="IPR050695">
    <property type="entry name" value="N-acetylmuramoyl_amidase_3"/>
</dbReference>
<evidence type="ECO:0000313" key="5">
    <source>
        <dbReference type="EMBL" id="MFD1394008.1"/>
    </source>
</evidence>
<dbReference type="Gene3D" id="3.40.630.40">
    <property type="entry name" value="Zn-dependent exopeptidases"/>
    <property type="match status" value="1"/>
</dbReference>
<dbReference type="InterPro" id="IPR003646">
    <property type="entry name" value="SH3-like_bac-type"/>
</dbReference>
<dbReference type="PIRSF" id="PIRSF037846">
    <property type="entry name" value="Autolysin_YrvJ_prd"/>
    <property type="match status" value="1"/>
</dbReference>
<keyword evidence="6" id="KW-1185">Reference proteome</keyword>
<keyword evidence="1 5" id="KW-0378">Hydrolase</keyword>
<dbReference type="SMART" id="SM00646">
    <property type="entry name" value="Ami_3"/>
    <property type="match status" value="1"/>
</dbReference>
<dbReference type="EC" id="3.5.1.28" evidence="5"/>
<dbReference type="EMBL" id="JBHTMO010000038">
    <property type="protein sequence ID" value="MFD1394008.1"/>
    <property type="molecule type" value="Genomic_DNA"/>
</dbReference>
<sequence>MKIKQLKRWPLALACGLMIGVSVATTSVLAASNTISVRASVLNVRLGPGMSFGLMGQVQRGTKLTVIKQENAWDQVRLAGNKIGWVASWLVDQTEATTTSAKTATVKTGVNIRQYAATDAKVLGTAAAGDLLDVIYQEGNWTQIAYKNTAAWVSTRAVALTGKTVTLASPQQTKAASPKPQPTVSAIKATTNISVNLRSAAGLNAPVVTQLPKGTTVTVLDQSSEWYKVQTASGKTGYLASWTVTTPGSKTAKAATNLAEATIVLDPGHGGSDSGAMATSGQYEKTYTLKMAEAVGAALRAQGANVIYTRTSDTFVDLAPRPVVAEKAHADAFISLHFDSSANANEASGFTTYYYNAKKDMQLAKHLNHAFAGNLTLPNRGVQFGNFEVIRNNTQPAVLLEMGYINTNKDFKHIASAGYQQKVAQDVVTGLTSYFKAGNHQ</sequence>
<feature type="domain" description="SH3b" evidence="4">
    <location>
        <begin position="30"/>
        <end position="94"/>
    </location>
</feature>
<gene>
    <name evidence="5" type="ORF">ACFQ3L_10565</name>
</gene>
<dbReference type="CDD" id="cd02696">
    <property type="entry name" value="MurNAc-LAA"/>
    <property type="match status" value="1"/>
</dbReference>
<dbReference type="InterPro" id="IPR017293">
    <property type="entry name" value="N-acetylmuramoyl-L-ala_amidase"/>
</dbReference>
<feature type="domain" description="SH3b" evidence="4">
    <location>
        <begin position="101"/>
        <end position="162"/>
    </location>
</feature>
<keyword evidence="3" id="KW-0732">Signal</keyword>
<feature type="chain" id="PRO_5047422978" evidence="3">
    <location>
        <begin position="31"/>
        <end position="441"/>
    </location>
</feature>
<dbReference type="SMART" id="SM00287">
    <property type="entry name" value="SH3b"/>
    <property type="match status" value="3"/>
</dbReference>
<dbReference type="Pfam" id="PF01520">
    <property type="entry name" value="Amidase_3"/>
    <property type="match status" value="1"/>
</dbReference>
<protein>
    <submittedName>
        <fullName evidence="5">N-acetylmuramoyl-L-alanine amidase</fullName>
        <ecNumber evidence="5">3.5.1.28</ecNumber>
    </submittedName>
</protein>
<evidence type="ECO:0000259" key="4">
    <source>
        <dbReference type="PROSITE" id="PS51781"/>
    </source>
</evidence>
<dbReference type="Proteomes" id="UP001597249">
    <property type="component" value="Unassembled WGS sequence"/>
</dbReference>
<dbReference type="PROSITE" id="PS51781">
    <property type="entry name" value="SH3B"/>
    <property type="match status" value="3"/>
</dbReference>
<feature type="domain" description="SH3b" evidence="4">
    <location>
        <begin position="182"/>
        <end position="247"/>
    </location>
</feature>
<reference evidence="6" key="1">
    <citation type="journal article" date="2019" name="Int. J. Syst. Evol. Microbiol.">
        <title>The Global Catalogue of Microorganisms (GCM) 10K type strain sequencing project: providing services to taxonomists for standard genome sequencing and annotation.</title>
        <authorList>
            <consortium name="The Broad Institute Genomics Platform"/>
            <consortium name="The Broad Institute Genome Sequencing Center for Infectious Disease"/>
            <person name="Wu L."/>
            <person name="Ma J."/>
        </authorList>
    </citation>
    <scope>NUCLEOTIDE SEQUENCE [LARGE SCALE GENOMIC DNA]</scope>
    <source>
        <strain evidence="6">CCM 8911</strain>
    </source>
</reference>
<keyword evidence="2" id="KW-0961">Cell wall biogenesis/degradation</keyword>
<dbReference type="PANTHER" id="PTHR30404">
    <property type="entry name" value="N-ACETYLMURAMOYL-L-ALANINE AMIDASE"/>
    <property type="match status" value="1"/>
</dbReference>
<dbReference type="GO" id="GO:0008745">
    <property type="term" value="F:N-acetylmuramoyl-L-alanine amidase activity"/>
    <property type="evidence" value="ECO:0007669"/>
    <property type="project" value="UniProtKB-EC"/>
</dbReference>
<dbReference type="InterPro" id="IPR002508">
    <property type="entry name" value="MurNAc-LAA_cat"/>
</dbReference>
<dbReference type="Gene3D" id="2.30.30.40">
    <property type="entry name" value="SH3 Domains"/>
    <property type="match status" value="3"/>
</dbReference>
<dbReference type="PANTHER" id="PTHR30404:SF7">
    <property type="entry name" value="CELL WALL AMIDASE LYTH-RELATED"/>
    <property type="match status" value="1"/>
</dbReference>
<dbReference type="RefSeq" id="WP_125585030.1">
    <property type="nucleotide sequence ID" value="NZ_JBHTMO010000038.1"/>
</dbReference>
<name>A0ABW4BBV5_9LACO</name>
<accession>A0ABW4BBV5</accession>